<dbReference type="EMBL" id="BDGB01000039">
    <property type="protein sequence ID" value="GAW71533.1"/>
    <property type="molecule type" value="Genomic_DNA"/>
</dbReference>
<reference evidence="1 3" key="1">
    <citation type="journal article" date="2017" name="Biosci Microbiota Food Health">
        <title>Genomic characterization reconfirms the taxonomic status of Lactobacillus parakefiri.</title>
        <authorList>
            <person name="Tanizawa Y."/>
            <person name="Kobayashi H."/>
            <person name="Kaminuma E."/>
            <person name="Sakamoto M."/>
            <person name="Ohkuma M."/>
            <person name="Nakamura Y."/>
            <person name="Arita M."/>
            <person name="Tohno M."/>
        </authorList>
    </citation>
    <scope>NUCLEOTIDE SEQUENCE [LARGE SCALE GENOMIC DNA]</scope>
    <source>
        <strain evidence="1 3">JCM 8573</strain>
    </source>
</reference>
<evidence type="ECO:0000313" key="1">
    <source>
        <dbReference type="EMBL" id="GAW71533.1"/>
    </source>
</evidence>
<keyword evidence="4" id="KW-1185">Reference proteome</keyword>
<reference evidence="2 4" key="2">
    <citation type="journal article" date="2019" name="Appl. Microbiol. Biotechnol.">
        <title>Uncovering carbohydrate metabolism through a genotype-phenotype association study of 56 lactic acid bacteria genomes.</title>
        <authorList>
            <person name="Buron-Moles G."/>
            <person name="Chailyan A."/>
            <person name="Dolejs I."/>
            <person name="Forster J."/>
            <person name="Miks M.H."/>
        </authorList>
    </citation>
    <scope>NUCLEOTIDE SEQUENCE [LARGE SCALE GENOMIC DNA]</scope>
    <source>
        <strain evidence="2 4">DSM 10551</strain>
    </source>
</reference>
<proteinExistence type="predicted"/>
<sequence>MMKKFDLADAVLLLLIPLTMIGFSASIHTHDHDISNTKAAQVNKIGENIDTEYSGNSDLNKGHIRPLYFQPSRVFSVKYRTVNFKTVLDEDYREEKLYRYVPGAKKNNRTYRWSTIKARSGKRVFVDKKAKAYYRDDDGERESEDFYRIRISANKKAARYWVNEDAIDD</sequence>
<dbReference type="Proteomes" id="UP000294668">
    <property type="component" value="Unassembled WGS sequence"/>
</dbReference>
<dbReference type="EMBL" id="PUFL01000072">
    <property type="protein sequence ID" value="TDG90095.1"/>
    <property type="molecule type" value="Genomic_DNA"/>
</dbReference>
<evidence type="ECO:0000313" key="4">
    <source>
        <dbReference type="Proteomes" id="UP000294668"/>
    </source>
</evidence>
<dbReference type="Proteomes" id="UP000214739">
    <property type="component" value="Unassembled WGS sequence"/>
</dbReference>
<dbReference type="AlphaFoldDB" id="A0A224VEJ3"/>
<accession>A0A224VEJ3</accession>
<comment type="caution">
    <text evidence="1">The sequence shown here is derived from an EMBL/GenBank/DDBJ whole genome shotgun (WGS) entry which is preliminary data.</text>
</comment>
<organism evidence="1 3">
    <name type="scientific">Lentilactobacillus parakefiri</name>
    <dbReference type="NCBI Taxonomy" id="152332"/>
    <lineage>
        <taxon>Bacteria</taxon>
        <taxon>Bacillati</taxon>
        <taxon>Bacillota</taxon>
        <taxon>Bacilli</taxon>
        <taxon>Lactobacillales</taxon>
        <taxon>Lactobacillaceae</taxon>
        <taxon>Lentilactobacillus</taxon>
    </lineage>
</organism>
<evidence type="ECO:0000313" key="2">
    <source>
        <dbReference type="EMBL" id="TDG90095.1"/>
    </source>
</evidence>
<reference evidence="2" key="3">
    <citation type="submission" date="2019-02" db="EMBL/GenBank/DDBJ databases">
        <authorList>
            <person name="Buron G."/>
            <person name="Chaylann A."/>
            <person name="Dolejs I."/>
            <person name="Forster J."/>
            <person name="Miks M.H."/>
        </authorList>
    </citation>
    <scope>NUCLEOTIDE SEQUENCE</scope>
    <source>
        <strain evidence="2">DSM 10551</strain>
    </source>
</reference>
<evidence type="ECO:0000313" key="3">
    <source>
        <dbReference type="Proteomes" id="UP000214739"/>
    </source>
</evidence>
<protein>
    <submittedName>
        <fullName evidence="1">Uncharacterized protein</fullName>
    </submittedName>
</protein>
<name>A0A224VEJ3_9LACO</name>
<gene>
    <name evidence="2" type="ORF">C5L28_000148</name>
    <name evidence="1" type="ORF">LPKJCM_00614</name>
</gene>